<sequence length="253" mass="26430">MPAPVVIAIIMGLLGLIVGSFIAAVTVRLPRDEDVVFGRSHCMSCGAPLKAWHLVPVVSWLVQRGRCAMCGAAVSPRYLLIECGAAAIGVWAGLSGAEAGWIMVVATAVLGWQLLLIALIDAENFWLPDELTLPLIVTGLIAAAVIAQGWPVASLIGAAFGFGSLWALAALYRLVRKRDGLGGGDPILFAGAGAWVGWMGLPSVLLWACAAGFSVVLTLLITRRSVSGGDRLPFGTFLAIGVWLTWLYGPIGG</sequence>
<feature type="transmembrane region" description="Helical" evidence="10">
    <location>
        <begin position="181"/>
        <end position="198"/>
    </location>
</feature>
<protein>
    <recommendedName>
        <fullName evidence="9">Prepilin leader peptidase/N-methyltransferase</fullName>
        <ecNumber evidence="9">2.1.1.-</ecNumber>
        <ecNumber evidence="9">3.4.23.43</ecNumber>
    </recommendedName>
</protein>
<evidence type="ECO:0000256" key="5">
    <source>
        <dbReference type="ARBA" id="ARBA00022692"/>
    </source>
</evidence>
<dbReference type="EC" id="2.1.1.-" evidence="9"/>
<comment type="similarity">
    <text evidence="2 8">Belongs to the peptidase A24 family.</text>
</comment>
<keyword evidence="14" id="KW-1185">Reference proteome</keyword>
<keyword evidence="9" id="KW-0808">Transferase</keyword>
<dbReference type="eggNOG" id="COG1989">
    <property type="taxonomic scope" value="Bacteria"/>
</dbReference>
<dbReference type="AlphaFoldDB" id="D9QGI5"/>
<keyword evidence="9" id="KW-0645">Protease</keyword>
<keyword evidence="7 10" id="KW-0472">Membrane</keyword>
<keyword evidence="3" id="KW-1003">Cell membrane</keyword>
<evidence type="ECO:0000259" key="12">
    <source>
        <dbReference type="Pfam" id="PF06750"/>
    </source>
</evidence>
<evidence type="ECO:0000256" key="4">
    <source>
        <dbReference type="ARBA" id="ARBA00022519"/>
    </source>
</evidence>
<dbReference type="Pfam" id="PF06750">
    <property type="entry name" value="A24_N_bact"/>
    <property type="match status" value="1"/>
</dbReference>
<evidence type="ECO:0000256" key="3">
    <source>
        <dbReference type="ARBA" id="ARBA00022475"/>
    </source>
</evidence>
<evidence type="ECO:0000256" key="7">
    <source>
        <dbReference type="ARBA" id="ARBA00023136"/>
    </source>
</evidence>
<dbReference type="PANTHER" id="PTHR30487">
    <property type="entry name" value="TYPE 4 PREPILIN-LIKE PROTEINS LEADER PEPTIDE-PROCESSING ENZYME"/>
    <property type="match status" value="1"/>
</dbReference>
<dbReference type="Proteomes" id="UP000002696">
    <property type="component" value="Chromosome"/>
</dbReference>
<dbReference type="KEGG" id="bsb:Bresu_1490"/>
<dbReference type="EC" id="3.4.23.43" evidence="9"/>
<dbReference type="RefSeq" id="WP_013268904.1">
    <property type="nucleotide sequence ID" value="NC_014375.1"/>
</dbReference>
<accession>D9QGI5</accession>
<evidence type="ECO:0000256" key="9">
    <source>
        <dbReference type="RuleBase" id="RU003794"/>
    </source>
</evidence>
<dbReference type="GO" id="GO:0006465">
    <property type="term" value="P:signal peptide processing"/>
    <property type="evidence" value="ECO:0007669"/>
    <property type="project" value="TreeGrafter"/>
</dbReference>
<feature type="transmembrane region" description="Helical" evidence="10">
    <location>
        <begin position="204"/>
        <end position="222"/>
    </location>
</feature>
<dbReference type="InterPro" id="IPR050882">
    <property type="entry name" value="Prepilin_peptidase/N-MTase"/>
</dbReference>
<organism evidence="13 14">
    <name type="scientific">Brevundimonas subvibrioides (strain ATCC 15264 / DSM 4735 / LMG 14903 / NBRC 16000 / CB 81)</name>
    <name type="common">Caulobacter subvibrioides</name>
    <dbReference type="NCBI Taxonomy" id="633149"/>
    <lineage>
        <taxon>Bacteria</taxon>
        <taxon>Pseudomonadati</taxon>
        <taxon>Pseudomonadota</taxon>
        <taxon>Alphaproteobacteria</taxon>
        <taxon>Caulobacterales</taxon>
        <taxon>Caulobacteraceae</taxon>
        <taxon>Brevundimonas</taxon>
    </lineage>
</organism>
<keyword evidence="9" id="KW-0511">Multifunctional enzyme</keyword>
<evidence type="ECO:0000313" key="14">
    <source>
        <dbReference type="Proteomes" id="UP000002696"/>
    </source>
</evidence>
<dbReference type="FunCoup" id="D9QGI5">
    <property type="interactions" value="284"/>
</dbReference>
<dbReference type="InterPro" id="IPR000045">
    <property type="entry name" value="Prepilin_IV_endopep_pep"/>
</dbReference>
<comment type="function">
    <text evidence="9">Plays an essential role in type IV pili and type II pseudopili formation by proteolytically removing the leader sequence from substrate proteins and subsequently monomethylating the alpha-amino group of the newly exposed N-terminal phenylalanine.</text>
</comment>
<dbReference type="Gene3D" id="1.20.120.1220">
    <property type="match status" value="1"/>
</dbReference>
<evidence type="ECO:0000256" key="6">
    <source>
        <dbReference type="ARBA" id="ARBA00022989"/>
    </source>
</evidence>
<dbReference type="GO" id="GO:0005886">
    <property type="term" value="C:plasma membrane"/>
    <property type="evidence" value="ECO:0007669"/>
    <property type="project" value="UniProtKB-SubCell"/>
</dbReference>
<evidence type="ECO:0000256" key="2">
    <source>
        <dbReference type="ARBA" id="ARBA00005801"/>
    </source>
</evidence>
<keyword evidence="5 9" id="KW-0812">Transmembrane</keyword>
<keyword evidence="4" id="KW-0997">Cell inner membrane</keyword>
<feature type="transmembrane region" description="Helical" evidence="10">
    <location>
        <begin position="100"/>
        <end position="119"/>
    </location>
</feature>
<dbReference type="InterPro" id="IPR014032">
    <property type="entry name" value="Peptidase_A24A_bac"/>
</dbReference>
<feature type="domain" description="Prepilin type IV endopeptidase peptidase" evidence="11">
    <location>
        <begin position="109"/>
        <end position="215"/>
    </location>
</feature>
<evidence type="ECO:0000256" key="8">
    <source>
        <dbReference type="RuleBase" id="RU003793"/>
    </source>
</evidence>
<evidence type="ECO:0000313" key="13">
    <source>
        <dbReference type="EMBL" id="ADL00801.1"/>
    </source>
</evidence>
<dbReference type="EMBL" id="CP002102">
    <property type="protein sequence ID" value="ADL00801.1"/>
    <property type="molecule type" value="Genomic_DNA"/>
</dbReference>
<feature type="domain" description="Prepilin peptidase A24 N-terminal" evidence="12">
    <location>
        <begin position="13"/>
        <end position="91"/>
    </location>
</feature>
<comment type="subcellular location">
    <subcellularLocation>
        <location evidence="1">Cell inner membrane</location>
        <topology evidence="1">Multi-pass membrane protein</topology>
    </subcellularLocation>
    <subcellularLocation>
        <location evidence="9">Cell membrane</location>
        <topology evidence="9">Multi-pass membrane protein</topology>
    </subcellularLocation>
</comment>
<dbReference type="Pfam" id="PF01478">
    <property type="entry name" value="Peptidase_A24"/>
    <property type="match status" value="1"/>
</dbReference>
<dbReference type="PRINTS" id="PR00864">
    <property type="entry name" value="PREPILNPTASE"/>
</dbReference>
<dbReference type="GO" id="GO:0032259">
    <property type="term" value="P:methylation"/>
    <property type="evidence" value="ECO:0007669"/>
    <property type="project" value="UniProtKB-KW"/>
</dbReference>
<dbReference type="BioCyc" id="BSUB633149:G1GM8-1477-MONOMER"/>
<keyword evidence="9 13" id="KW-0378">Hydrolase</keyword>
<feature type="transmembrane region" description="Helical" evidence="10">
    <location>
        <begin position="156"/>
        <end position="174"/>
    </location>
</feature>
<evidence type="ECO:0000256" key="1">
    <source>
        <dbReference type="ARBA" id="ARBA00004429"/>
    </source>
</evidence>
<proteinExistence type="inferred from homology"/>
<feature type="transmembrane region" description="Helical" evidence="10">
    <location>
        <begin position="6"/>
        <end position="29"/>
    </location>
</feature>
<reference evidence="14" key="1">
    <citation type="journal article" date="2011" name="J. Bacteriol.">
        <title>Genome sequences of eight morphologically diverse alphaproteobacteria.</title>
        <authorList>
            <consortium name="US DOE Joint Genome Institute"/>
            <person name="Brown P.J."/>
            <person name="Kysela D.T."/>
            <person name="Buechlein A."/>
            <person name="Hemmerich C."/>
            <person name="Brun Y.V."/>
        </authorList>
    </citation>
    <scope>NUCLEOTIDE SEQUENCE [LARGE SCALE GENOMIC DNA]</scope>
    <source>
        <strain evidence="14">ATCC 15264 / DSM 4735 / LMG 14903 / NBRC 16000 / CB 81</strain>
    </source>
</reference>
<keyword evidence="6 10" id="KW-1133">Transmembrane helix</keyword>
<dbReference type="PANTHER" id="PTHR30487:SF0">
    <property type="entry name" value="PREPILIN LEADER PEPTIDASE_N-METHYLTRANSFERASE-RELATED"/>
    <property type="match status" value="1"/>
</dbReference>
<dbReference type="InParanoid" id="D9QGI5"/>
<feature type="transmembrane region" description="Helical" evidence="10">
    <location>
        <begin position="78"/>
        <end position="94"/>
    </location>
</feature>
<evidence type="ECO:0000259" key="11">
    <source>
        <dbReference type="Pfam" id="PF01478"/>
    </source>
</evidence>
<dbReference type="GO" id="GO:0008168">
    <property type="term" value="F:methyltransferase activity"/>
    <property type="evidence" value="ECO:0007669"/>
    <property type="project" value="UniProtKB-KW"/>
</dbReference>
<name>D9QGI5_BRESC</name>
<feature type="transmembrane region" description="Helical" evidence="10">
    <location>
        <begin position="234"/>
        <end position="251"/>
    </location>
</feature>
<evidence type="ECO:0000256" key="10">
    <source>
        <dbReference type="SAM" id="Phobius"/>
    </source>
</evidence>
<dbReference type="InterPro" id="IPR010627">
    <property type="entry name" value="Prepilin_pept_A24_N"/>
</dbReference>
<gene>
    <name evidence="13" type="ordered locus">Bresu_1490</name>
</gene>
<dbReference type="STRING" id="633149.Bresu_1490"/>
<comment type="catalytic activity">
    <reaction evidence="9">
        <text>Typically cleaves a -Gly-|-Phe- bond to release an N-terminal, basic peptide of 5-8 residues from type IV prepilin, and then N-methylates the new N-terminal amino group, the methyl donor being S-adenosyl-L-methionine.</text>
        <dbReference type="EC" id="3.4.23.43"/>
    </reaction>
</comment>
<feature type="transmembrane region" description="Helical" evidence="10">
    <location>
        <begin position="131"/>
        <end position="150"/>
    </location>
</feature>
<dbReference type="HOGENOM" id="CLU_057101_0_0_5"/>
<keyword evidence="9" id="KW-0489">Methyltransferase</keyword>
<dbReference type="GO" id="GO:0004190">
    <property type="term" value="F:aspartic-type endopeptidase activity"/>
    <property type="evidence" value="ECO:0007669"/>
    <property type="project" value="UniProtKB-EC"/>
</dbReference>